<dbReference type="AlphaFoldDB" id="A0A4Y8QAP5"/>
<evidence type="ECO:0000256" key="2">
    <source>
        <dbReference type="ARBA" id="ARBA00023125"/>
    </source>
</evidence>
<organism evidence="5 6">
    <name type="scientific">Paenibacillus athensensis</name>
    <dbReference type="NCBI Taxonomy" id="1967502"/>
    <lineage>
        <taxon>Bacteria</taxon>
        <taxon>Bacillati</taxon>
        <taxon>Bacillota</taxon>
        <taxon>Bacilli</taxon>
        <taxon>Bacillales</taxon>
        <taxon>Paenibacillaceae</taxon>
        <taxon>Paenibacillus</taxon>
    </lineage>
</organism>
<dbReference type="InterPro" id="IPR037923">
    <property type="entry name" value="HTH-like"/>
</dbReference>
<keyword evidence="3" id="KW-0804">Transcription</keyword>
<protein>
    <submittedName>
        <fullName evidence="5">AraC family transcriptional regulator</fullName>
    </submittedName>
</protein>
<evidence type="ECO:0000256" key="1">
    <source>
        <dbReference type="ARBA" id="ARBA00023015"/>
    </source>
</evidence>
<dbReference type="PROSITE" id="PS01124">
    <property type="entry name" value="HTH_ARAC_FAMILY_2"/>
    <property type="match status" value="1"/>
</dbReference>
<dbReference type="SUPFAM" id="SSF51215">
    <property type="entry name" value="Regulatory protein AraC"/>
    <property type="match status" value="1"/>
</dbReference>
<proteinExistence type="predicted"/>
<dbReference type="PANTHER" id="PTHR43280">
    <property type="entry name" value="ARAC-FAMILY TRANSCRIPTIONAL REGULATOR"/>
    <property type="match status" value="1"/>
</dbReference>
<dbReference type="PRINTS" id="PR00032">
    <property type="entry name" value="HTHARAC"/>
</dbReference>
<evidence type="ECO:0000313" key="6">
    <source>
        <dbReference type="Proteomes" id="UP000298246"/>
    </source>
</evidence>
<dbReference type="PANTHER" id="PTHR43280:SF30">
    <property type="entry name" value="MMSAB OPERON REGULATORY PROTEIN"/>
    <property type="match status" value="1"/>
</dbReference>
<evidence type="ECO:0000256" key="3">
    <source>
        <dbReference type="ARBA" id="ARBA00023163"/>
    </source>
</evidence>
<dbReference type="SUPFAM" id="SSF46689">
    <property type="entry name" value="Homeodomain-like"/>
    <property type="match status" value="2"/>
</dbReference>
<dbReference type="Gene3D" id="2.60.120.280">
    <property type="entry name" value="Regulatory protein AraC"/>
    <property type="match status" value="1"/>
</dbReference>
<sequence length="286" mass="31954">MHTPESYYVVSNPRAGSGPDDLLVLFTGESQTKPLHRLGPKVFDYYLIHAVISGRGVLECGDGEIVLGPGDSFVIEPERLVSYVSDEADPWHYVWIAFSGPQASRLMAELNVPSGEPVIRAGDRRRIPLLYRRVQAALRGKRPNASLLATGYLHLLLAAYSEALTRSAGEAPPADTAGDRLVQQAIHYLTTQFAEPITIEQMAEALGYNRAYLSRLFKRHTRVTPVTFLLQLRVGKARQLLRERPELTIEQIAASVGFHDPLYFSKQFRRAYACSPSEYRAQMKAL</sequence>
<gene>
    <name evidence="5" type="ORF">B5M42_03600</name>
</gene>
<dbReference type="CDD" id="cd06986">
    <property type="entry name" value="cupin_MmsR-like_N"/>
    <property type="match status" value="1"/>
</dbReference>
<dbReference type="InterPro" id="IPR003313">
    <property type="entry name" value="AraC-bd"/>
</dbReference>
<dbReference type="Proteomes" id="UP000298246">
    <property type="component" value="Unassembled WGS sequence"/>
</dbReference>
<reference evidence="5 6" key="1">
    <citation type="submission" date="2017-03" db="EMBL/GenBank/DDBJ databases">
        <title>Isolation of Levoglucosan Utilizing Bacteria.</title>
        <authorList>
            <person name="Arya A.S."/>
        </authorList>
    </citation>
    <scope>NUCLEOTIDE SEQUENCE [LARGE SCALE GENOMIC DNA]</scope>
    <source>
        <strain evidence="5 6">MEC069</strain>
    </source>
</reference>
<comment type="caution">
    <text evidence="5">The sequence shown here is derived from an EMBL/GenBank/DDBJ whole genome shotgun (WGS) entry which is preliminary data.</text>
</comment>
<dbReference type="GO" id="GO:0043565">
    <property type="term" value="F:sequence-specific DNA binding"/>
    <property type="evidence" value="ECO:0007669"/>
    <property type="project" value="InterPro"/>
</dbReference>
<evidence type="ECO:0000313" key="5">
    <source>
        <dbReference type="EMBL" id="TFE90920.1"/>
    </source>
</evidence>
<keyword evidence="1" id="KW-0805">Transcription regulation</keyword>
<name>A0A4Y8QAP5_9BACL</name>
<dbReference type="Pfam" id="PF02311">
    <property type="entry name" value="AraC_binding"/>
    <property type="match status" value="1"/>
</dbReference>
<evidence type="ECO:0000259" key="4">
    <source>
        <dbReference type="PROSITE" id="PS01124"/>
    </source>
</evidence>
<dbReference type="OrthoDB" id="9813413at2"/>
<keyword evidence="2" id="KW-0238">DNA-binding</keyword>
<dbReference type="InterPro" id="IPR018062">
    <property type="entry name" value="HTH_AraC-typ_CS"/>
</dbReference>
<dbReference type="Gene3D" id="1.10.10.60">
    <property type="entry name" value="Homeodomain-like"/>
    <property type="match status" value="2"/>
</dbReference>
<accession>A0A4Y8QAP5</accession>
<dbReference type="Pfam" id="PF12833">
    <property type="entry name" value="HTH_18"/>
    <property type="match status" value="1"/>
</dbReference>
<feature type="domain" description="HTH araC/xylS-type" evidence="4">
    <location>
        <begin position="183"/>
        <end position="282"/>
    </location>
</feature>
<dbReference type="RefSeq" id="WP_134749815.1">
    <property type="nucleotide sequence ID" value="NZ_MYFO02000007.1"/>
</dbReference>
<dbReference type="InterPro" id="IPR020449">
    <property type="entry name" value="Tscrpt_reg_AraC-type_HTH"/>
</dbReference>
<dbReference type="PROSITE" id="PS00041">
    <property type="entry name" value="HTH_ARAC_FAMILY_1"/>
    <property type="match status" value="1"/>
</dbReference>
<dbReference type="SMART" id="SM00342">
    <property type="entry name" value="HTH_ARAC"/>
    <property type="match status" value="1"/>
</dbReference>
<dbReference type="EMBL" id="MYFO01000003">
    <property type="protein sequence ID" value="TFE90920.1"/>
    <property type="molecule type" value="Genomic_DNA"/>
</dbReference>
<dbReference type="InterPro" id="IPR018060">
    <property type="entry name" value="HTH_AraC"/>
</dbReference>
<dbReference type="GO" id="GO:0003700">
    <property type="term" value="F:DNA-binding transcription factor activity"/>
    <property type="evidence" value="ECO:0007669"/>
    <property type="project" value="InterPro"/>
</dbReference>
<keyword evidence="6" id="KW-1185">Reference proteome</keyword>
<dbReference type="InterPro" id="IPR009057">
    <property type="entry name" value="Homeodomain-like_sf"/>
</dbReference>